<organism evidence="3 4">
    <name type="scientific">Thalassiosira oceanica</name>
    <name type="common">Marine diatom</name>
    <dbReference type="NCBI Taxonomy" id="159749"/>
    <lineage>
        <taxon>Eukaryota</taxon>
        <taxon>Sar</taxon>
        <taxon>Stramenopiles</taxon>
        <taxon>Ochrophyta</taxon>
        <taxon>Bacillariophyta</taxon>
        <taxon>Coscinodiscophyceae</taxon>
        <taxon>Thalassiosirophycidae</taxon>
        <taxon>Thalassiosirales</taxon>
        <taxon>Thalassiosiraceae</taxon>
        <taxon>Thalassiosira</taxon>
    </lineage>
</organism>
<dbReference type="Pfam" id="PF02514">
    <property type="entry name" value="CobN-Mg_chel"/>
    <property type="match status" value="1"/>
</dbReference>
<proteinExistence type="predicted"/>
<dbReference type="InterPro" id="IPR003672">
    <property type="entry name" value="CobN/Mg_chltase"/>
</dbReference>
<dbReference type="PANTHER" id="PTHR44119:SF1">
    <property type="entry name" value="MAGNESIUM-CHELATASE SUBUNIT CHLH, CHLOROPLASTIC"/>
    <property type="match status" value="1"/>
</dbReference>
<protein>
    <recommendedName>
        <fullName evidence="2">CobN/magnesium chelatase domain-containing protein</fullName>
    </recommendedName>
</protein>
<feature type="domain" description="CobN/magnesium chelatase" evidence="2">
    <location>
        <begin position="2"/>
        <end position="41"/>
    </location>
</feature>
<keyword evidence="4" id="KW-1185">Reference proteome</keyword>
<sequence>ALDEEVAAKLQKNNPEAFKNVVRRLLEASGRGMWETDDETIEKLKSLYADADDLVEQRRAPDDSAAARAYTFPNLDTTPAS</sequence>
<dbReference type="Proteomes" id="UP000266841">
    <property type="component" value="Unassembled WGS sequence"/>
</dbReference>
<evidence type="ECO:0000256" key="1">
    <source>
        <dbReference type="SAM" id="MobiDB-lite"/>
    </source>
</evidence>
<evidence type="ECO:0000313" key="4">
    <source>
        <dbReference type="Proteomes" id="UP000266841"/>
    </source>
</evidence>
<evidence type="ECO:0000259" key="2">
    <source>
        <dbReference type="Pfam" id="PF02514"/>
    </source>
</evidence>
<dbReference type="EMBL" id="AGNL01036615">
    <property type="protein sequence ID" value="EJK53982.1"/>
    <property type="molecule type" value="Genomic_DNA"/>
</dbReference>
<feature type="non-terminal residue" evidence="3">
    <location>
        <position position="1"/>
    </location>
</feature>
<comment type="caution">
    <text evidence="3">The sequence shown here is derived from an EMBL/GenBank/DDBJ whole genome shotgun (WGS) entry which is preliminary data.</text>
</comment>
<reference evidence="3 4" key="1">
    <citation type="journal article" date="2012" name="Genome Biol.">
        <title>Genome and low-iron response of an oceanic diatom adapted to chronic iron limitation.</title>
        <authorList>
            <person name="Lommer M."/>
            <person name="Specht M."/>
            <person name="Roy A.S."/>
            <person name="Kraemer L."/>
            <person name="Andreson R."/>
            <person name="Gutowska M.A."/>
            <person name="Wolf J."/>
            <person name="Bergner S.V."/>
            <person name="Schilhabel M.B."/>
            <person name="Klostermeier U.C."/>
            <person name="Beiko R.G."/>
            <person name="Rosenstiel P."/>
            <person name="Hippler M."/>
            <person name="Laroche J."/>
        </authorList>
    </citation>
    <scope>NUCLEOTIDE SEQUENCE [LARGE SCALE GENOMIC DNA]</scope>
    <source>
        <strain evidence="3 4">CCMP1005</strain>
    </source>
</reference>
<feature type="region of interest" description="Disordered" evidence="1">
    <location>
        <begin position="59"/>
        <end position="81"/>
    </location>
</feature>
<evidence type="ECO:0000313" key="3">
    <source>
        <dbReference type="EMBL" id="EJK53982.1"/>
    </source>
</evidence>
<gene>
    <name evidence="3" type="ORF">THAOC_26477</name>
</gene>
<accession>K0S501</accession>
<name>K0S501_THAOC</name>
<dbReference type="PANTHER" id="PTHR44119">
    <property type="entry name" value="MAGNESIUM-CHELATASE SUBUNIT CHLH, CHLOROPLASTIC"/>
    <property type="match status" value="1"/>
</dbReference>
<dbReference type="OrthoDB" id="439785at2759"/>
<dbReference type="AlphaFoldDB" id="K0S501"/>